<dbReference type="eggNOG" id="COG0515">
    <property type="taxonomic scope" value="Bacteria"/>
</dbReference>
<name>A0A0K0HDI5_SALBC</name>
<dbReference type="EMBL" id="FR877557">
    <property type="protein sequence ID" value="CCC31613.1"/>
    <property type="molecule type" value="Genomic_DNA"/>
</dbReference>
<organism evidence="1 2">
    <name type="scientific">Salmonella bongori (strain ATCC 43975 / DSM 13772 / NCTC 12419)</name>
    <dbReference type="NCBI Taxonomy" id="218493"/>
    <lineage>
        <taxon>Bacteria</taxon>
        <taxon>Pseudomonadati</taxon>
        <taxon>Pseudomonadota</taxon>
        <taxon>Gammaproteobacteria</taxon>
        <taxon>Enterobacterales</taxon>
        <taxon>Enterobacteriaceae</taxon>
        <taxon>Salmonella</taxon>
    </lineage>
</organism>
<dbReference type="AlphaFoldDB" id="A0A0K0HDI5"/>
<dbReference type="Gene3D" id="3.30.2440.10">
    <property type="entry name" value="Secreted effector protein SifA"/>
    <property type="match status" value="1"/>
</dbReference>
<dbReference type="GO" id="GO:0033644">
    <property type="term" value="C:host cell membrane"/>
    <property type="evidence" value="ECO:0007669"/>
    <property type="project" value="InterPro"/>
</dbReference>
<dbReference type="NCBIfam" id="NF011906">
    <property type="entry name" value="PRK15379.1"/>
    <property type="match status" value="1"/>
</dbReference>
<protein>
    <submittedName>
        <fullName evidence="1">Putative secreted protein</fullName>
    </submittedName>
</protein>
<evidence type="ECO:0000313" key="2">
    <source>
        <dbReference type="Proteomes" id="UP000000289"/>
    </source>
</evidence>
<sequence>MSLTSMLNNINLKEQIMPVTLHFGNQQNYMLNETRLAQLLSADKEKATHRGYWNKLQDHFTSEKQDHALEVLHGMLYGHARNEPGEMEINVEGMSKIYAFKHLQRLACPADQDLFRIQMDASQTQLLFMIGDTVISQSSIQDTLNLSENAVVKSMDRAERELFLKICEMIGSTITWHADLLQGSASTLRKEVAGNAQIKEAVYKMMRPDEAPDHRLVEWRGSLTEKEESILACINADSFDIITQFCKLGYREVQSEVSFFMIHPCITYLLHSYSPITEFKETNTAFLNNFNQDYDNYHSNKRDIDPILEEIYLTHEHSLHIGKNNCSRNILML</sequence>
<accession>A0A0K0HDI5</accession>
<proteinExistence type="predicted"/>
<reference evidence="1 2" key="1">
    <citation type="journal article" date="2011" name="PLoS Pathog.">
        <title>Salmonella bongori provides insights into the evolution of the Salmonellae.</title>
        <authorList>
            <person name="Fookes M."/>
            <person name="Schroeder G.N."/>
            <person name="Langridge G.C."/>
            <person name="Blondel C.J."/>
            <person name="Mammina C."/>
            <person name="Connor T.R."/>
            <person name="Seth-Smith H."/>
            <person name="Vernikos G.S."/>
            <person name="Robinson K.S."/>
            <person name="Sanders M."/>
            <person name="Petty N.K."/>
            <person name="Kingsley R.A."/>
            <person name="Baumler A.J."/>
            <person name="Nuccio S.P."/>
            <person name="Contreras I."/>
            <person name="Santiviago C.A."/>
            <person name="Maskell D."/>
            <person name="Barrow P."/>
            <person name="Humphrey T."/>
            <person name="Nastasi A."/>
            <person name="Roberts M."/>
            <person name="Frankel G."/>
            <person name="Parkhill J."/>
            <person name="Dougan G."/>
            <person name="Thomson N.R."/>
        </authorList>
    </citation>
    <scope>NUCLEOTIDE SEQUENCE [LARGE SCALE GENOMIC DNA]</scope>
    <source>
        <strain evidence="2">ATCC 43975 / DSM 13772 / NCTC 12419</strain>
    </source>
</reference>
<evidence type="ECO:0000313" key="1">
    <source>
        <dbReference type="EMBL" id="CCC31613.1"/>
    </source>
</evidence>
<dbReference type="InterPro" id="IPR022747">
    <property type="entry name" value="SopD"/>
</dbReference>
<dbReference type="KEGG" id="sbg:SBG_2560"/>
<dbReference type="Pfam" id="PF11047">
    <property type="entry name" value="SopD"/>
    <property type="match status" value="1"/>
</dbReference>
<dbReference type="Proteomes" id="UP000000289">
    <property type="component" value="Chromosome"/>
</dbReference>
<gene>
    <name evidence="1" type="primary">sopD</name>
    <name evidence="1" type="ordered locus">SBG_2560</name>
</gene>